<dbReference type="PANTHER" id="PTHR13696:SF52">
    <property type="entry name" value="PARA FAMILY PROTEIN CT_582"/>
    <property type="match status" value="1"/>
</dbReference>
<dbReference type="AlphaFoldDB" id="A0A6N2UIQ4"/>
<reference evidence="7" key="1">
    <citation type="submission" date="2019-11" db="EMBL/GenBank/DDBJ databases">
        <authorList>
            <person name="Feng L."/>
        </authorList>
    </citation>
    <scope>NUCLEOTIDE SEQUENCE</scope>
    <source>
        <strain evidence="7">AundefinedLFYP135</strain>
    </source>
</reference>
<evidence type="ECO:0000256" key="3">
    <source>
        <dbReference type="ARBA" id="ARBA00062323"/>
    </source>
</evidence>
<organism evidence="7">
    <name type="scientific">uncultured Anaerotruncus sp</name>
    <dbReference type="NCBI Taxonomy" id="905011"/>
    <lineage>
        <taxon>Bacteria</taxon>
        <taxon>Bacillati</taxon>
        <taxon>Bacillota</taxon>
        <taxon>Clostridia</taxon>
        <taxon>Eubacteriales</taxon>
        <taxon>Oscillospiraceae</taxon>
        <taxon>Anaerotruncus</taxon>
        <taxon>environmental samples</taxon>
    </lineage>
</organism>
<dbReference type="InterPro" id="IPR027417">
    <property type="entry name" value="P-loop_NTPase"/>
</dbReference>
<evidence type="ECO:0000256" key="5">
    <source>
        <dbReference type="SAM" id="Coils"/>
    </source>
</evidence>
<keyword evidence="5" id="KW-0175">Coiled coil</keyword>
<comment type="similarity">
    <text evidence="1">Belongs to the ParA family.</text>
</comment>
<evidence type="ECO:0000259" key="6">
    <source>
        <dbReference type="Pfam" id="PF13614"/>
    </source>
</evidence>
<gene>
    <name evidence="7" type="primary">soj</name>
    <name evidence="7" type="ORF">AULFYP135_02006</name>
</gene>
<proteinExistence type="inferred from homology"/>
<dbReference type="CDD" id="cd02042">
    <property type="entry name" value="ParAB_family"/>
    <property type="match status" value="1"/>
</dbReference>
<comment type="catalytic activity">
    <reaction evidence="2">
        <text>ATP + H2O = ADP + phosphate + H(+)</text>
        <dbReference type="Rhea" id="RHEA:13065"/>
        <dbReference type="ChEBI" id="CHEBI:15377"/>
        <dbReference type="ChEBI" id="CHEBI:15378"/>
        <dbReference type="ChEBI" id="CHEBI:30616"/>
        <dbReference type="ChEBI" id="CHEBI:43474"/>
        <dbReference type="ChEBI" id="CHEBI:456216"/>
    </reaction>
</comment>
<dbReference type="Pfam" id="PF13614">
    <property type="entry name" value="AAA_31"/>
    <property type="match status" value="1"/>
</dbReference>
<dbReference type="PANTHER" id="PTHR13696">
    <property type="entry name" value="P-LOOP CONTAINING NUCLEOSIDE TRIPHOSPHATE HYDROLASE"/>
    <property type="match status" value="1"/>
</dbReference>
<dbReference type="InterPro" id="IPR025669">
    <property type="entry name" value="AAA_dom"/>
</dbReference>
<dbReference type="InterPro" id="IPR050678">
    <property type="entry name" value="DNA_Partitioning_ATPase"/>
</dbReference>
<keyword evidence="7" id="KW-0378">Hydrolase</keyword>
<dbReference type="SUPFAM" id="SSF52540">
    <property type="entry name" value="P-loop containing nucleoside triphosphate hydrolases"/>
    <property type="match status" value="1"/>
</dbReference>
<sequence length="254" mass="28174">MGKVIAIANQKGGVGKTTSAVNLTASLGRKGKKMLLIDIDPQGNASSGLGVNKRDIQLSTYDILIADAKAEDVLQRTSFENIDLLPASMDLAAAEIELVEAENRVMKLKQALAPIKEQYDYILIDCPPSLGLITLNALNCCDTLLIPIQCEYYALEGLSQLMGTVRQVKRLYNPQIEIEGVLLTMFDGRLNLTLQVVEEVKKFFPKKVYRTVIPRNVRLSEAPSFGQPVLYYDRTSRGSKAYEDLADEFLENNQ</sequence>
<feature type="domain" description="AAA" evidence="6">
    <location>
        <begin position="3"/>
        <end position="178"/>
    </location>
</feature>
<evidence type="ECO:0000313" key="7">
    <source>
        <dbReference type="EMBL" id="VYT18475.1"/>
    </source>
</evidence>
<protein>
    <recommendedName>
        <fullName evidence="4">Sporulation initiation inhibitor protein Soj</fullName>
    </recommendedName>
</protein>
<dbReference type="GO" id="GO:0016787">
    <property type="term" value="F:hydrolase activity"/>
    <property type="evidence" value="ECO:0007669"/>
    <property type="project" value="UniProtKB-KW"/>
</dbReference>
<accession>A0A6N2UIQ4</accession>
<name>A0A6N2UIQ4_9FIRM</name>
<evidence type="ECO:0000256" key="2">
    <source>
        <dbReference type="ARBA" id="ARBA00049360"/>
    </source>
</evidence>
<feature type="coiled-coil region" evidence="5">
    <location>
        <begin position="91"/>
        <end position="118"/>
    </location>
</feature>
<evidence type="ECO:0000256" key="1">
    <source>
        <dbReference type="ARBA" id="ARBA00006976"/>
    </source>
</evidence>
<evidence type="ECO:0000256" key="4">
    <source>
        <dbReference type="ARBA" id="ARBA00071824"/>
    </source>
</evidence>
<dbReference type="EMBL" id="CACRSL010000003">
    <property type="protein sequence ID" value="VYT18475.1"/>
    <property type="molecule type" value="Genomic_DNA"/>
</dbReference>
<comment type="subunit">
    <text evidence="3">Dimerizes in the presence of ATP but not ADP; ATP-binding is required for double-stranded (ds)DNA-binding. Interacts with DnaA.</text>
</comment>
<dbReference type="FunFam" id="3.40.50.300:FF:000285">
    <property type="entry name" value="Sporulation initiation inhibitor Soj"/>
    <property type="match status" value="1"/>
</dbReference>
<dbReference type="Gene3D" id="3.40.50.300">
    <property type="entry name" value="P-loop containing nucleotide triphosphate hydrolases"/>
    <property type="match status" value="1"/>
</dbReference>